<dbReference type="OrthoDB" id="14196at2"/>
<dbReference type="Gene3D" id="3.10.50.40">
    <property type="match status" value="1"/>
</dbReference>
<dbReference type="PROSITE" id="PS50198">
    <property type="entry name" value="PPIC_PPIASE_2"/>
    <property type="match status" value="1"/>
</dbReference>
<dbReference type="PANTHER" id="PTHR47245">
    <property type="entry name" value="PEPTIDYLPROLYL ISOMERASE"/>
    <property type="match status" value="1"/>
</dbReference>
<evidence type="ECO:0000256" key="8">
    <source>
        <dbReference type="PROSITE-ProRule" id="PRU00278"/>
    </source>
</evidence>
<evidence type="ECO:0000256" key="1">
    <source>
        <dbReference type="ARBA" id="ARBA00000971"/>
    </source>
</evidence>
<protein>
    <recommendedName>
        <fullName evidence="4">Parvulin-like PPIase</fullName>
        <ecNumber evidence="3">5.2.1.8</ecNumber>
    </recommendedName>
    <alternativeName>
        <fullName evidence="6">Peptidyl-prolyl cis-trans isomerase plp</fullName>
    </alternativeName>
    <alternativeName>
        <fullName evidence="7">Rotamase plp</fullName>
    </alternativeName>
</protein>
<dbReference type="Pfam" id="PF00639">
    <property type="entry name" value="Rotamase"/>
    <property type="match status" value="1"/>
</dbReference>
<dbReference type="InterPro" id="IPR000297">
    <property type="entry name" value="PPIase_PpiC"/>
</dbReference>
<evidence type="ECO:0000256" key="4">
    <source>
        <dbReference type="ARBA" id="ARBA00018370"/>
    </source>
</evidence>
<dbReference type="Gene3D" id="1.10.8.1040">
    <property type="match status" value="1"/>
</dbReference>
<dbReference type="PANTHER" id="PTHR47245:SF2">
    <property type="entry name" value="PEPTIDYL-PROLYL CIS-TRANS ISOMERASE HP_0175-RELATED"/>
    <property type="match status" value="1"/>
</dbReference>
<comment type="similarity">
    <text evidence="2">Belongs to the PpiC/parvulin rotamase family.</text>
</comment>
<evidence type="ECO:0000259" key="10">
    <source>
        <dbReference type="PROSITE" id="PS50198"/>
    </source>
</evidence>
<dbReference type="InterPro" id="IPR050245">
    <property type="entry name" value="PrsA_foldase"/>
</dbReference>
<name>A0A844CK76_9RHOB</name>
<dbReference type="SUPFAM" id="SSF109998">
    <property type="entry name" value="Triger factor/SurA peptide-binding domain-like"/>
    <property type="match status" value="1"/>
</dbReference>
<reference evidence="11 12" key="1">
    <citation type="submission" date="2019-05" db="EMBL/GenBank/DDBJ databases">
        <title>Roseovarius bejariae sp. nov., a moderately halophylic bacterium isolated from a saline soil in Rambla Salada (Murcia).</title>
        <authorList>
            <person name="Castro D.J."/>
            <person name="Gomez-Altuve A."/>
            <person name="Reina J.C."/>
            <person name="Rodriguez M."/>
            <person name="Sampedro I."/>
            <person name="Llamas I."/>
            <person name="Martinez-Checa F."/>
        </authorList>
    </citation>
    <scope>NUCLEOTIDE SEQUENCE [LARGE SCALE GENOMIC DNA]</scope>
    <source>
        <strain evidence="11 12">A21</strain>
    </source>
</reference>
<keyword evidence="12" id="KW-1185">Reference proteome</keyword>
<evidence type="ECO:0000256" key="6">
    <source>
        <dbReference type="ARBA" id="ARBA00030642"/>
    </source>
</evidence>
<evidence type="ECO:0000256" key="9">
    <source>
        <dbReference type="SAM" id="SignalP"/>
    </source>
</evidence>
<feature type="domain" description="PpiC" evidence="10">
    <location>
        <begin position="137"/>
        <end position="226"/>
    </location>
</feature>
<dbReference type="AlphaFoldDB" id="A0A844CK76"/>
<sequence>MLIRPSFFSAAALALGLATAAPATAQDAPDPETVVATVDGTDITLGHMIALRSSLPQQYNQLPPEVLFNGILEQLVQQTLLMQDFEGELSRQAELLIENERRAVIAGEVITDVMGGDLDAEAVQAAYDEKYGSAEEETEYRAAHILVETEEEAKALIEELEGGADFTALAQEKSVGPSGANGGDLGWFGEGTMVESFFNAVTELEVGALSAPVQTQFGWHVIKLNETRIKEQPSLDEVRAQLEEELRQAAFEEHVKTLEAGAEIERADTSGIDPTAINDMTLLED</sequence>
<evidence type="ECO:0000313" key="12">
    <source>
        <dbReference type="Proteomes" id="UP000564704"/>
    </source>
</evidence>
<feature type="signal peptide" evidence="9">
    <location>
        <begin position="1"/>
        <end position="25"/>
    </location>
</feature>
<proteinExistence type="inferred from homology"/>
<organism evidence="11 12">
    <name type="scientific">Roseovarius bejariae</name>
    <dbReference type="NCBI Taxonomy" id="2576383"/>
    <lineage>
        <taxon>Bacteria</taxon>
        <taxon>Pseudomonadati</taxon>
        <taxon>Pseudomonadota</taxon>
        <taxon>Alphaproteobacteria</taxon>
        <taxon>Rhodobacterales</taxon>
        <taxon>Roseobacteraceae</taxon>
        <taxon>Roseovarius</taxon>
    </lineage>
</organism>
<keyword evidence="8 11" id="KW-0413">Isomerase</keyword>
<comment type="caution">
    <text evidence="11">The sequence shown here is derived from an EMBL/GenBank/DDBJ whole genome shotgun (WGS) entry which is preliminary data.</text>
</comment>
<comment type="catalytic activity">
    <reaction evidence="1">
        <text>[protein]-peptidylproline (omega=180) = [protein]-peptidylproline (omega=0)</text>
        <dbReference type="Rhea" id="RHEA:16237"/>
        <dbReference type="Rhea" id="RHEA-COMP:10747"/>
        <dbReference type="Rhea" id="RHEA-COMP:10748"/>
        <dbReference type="ChEBI" id="CHEBI:83833"/>
        <dbReference type="ChEBI" id="CHEBI:83834"/>
        <dbReference type="EC" id="5.2.1.8"/>
    </reaction>
</comment>
<keyword evidence="9" id="KW-0732">Signal</keyword>
<dbReference type="GO" id="GO:0003755">
    <property type="term" value="F:peptidyl-prolyl cis-trans isomerase activity"/>
    <property type="evidence" value="ECO:0007669"/>
    <property type="project" value="UniProtKB-KW"/>
</dbReference>
<evidence type="ECO:0000256" key="5">
    <source>
        <dbReference type="ARBA" id="ARBA00023110"/>
    </source>
</evidence>
<dbReference type="EC" id="5.2.1.8" evidence="3"/>
<dbReference type="RefSeq" id="WP_154151250.1">
    <property type="nucleotide sequence ID" value="NZ_SZWE01000001.1"/>
</dbReference>
<dbReference type="InterPro" id="IPR027304">
    <property type="entry name" value="Trigger_fact/SurA_dom_sf"/>
</dbReference>
<evidence type="ECO:0000256" key="2">
    <source>
        <dbReference type="ARBA" id="ARBA00007656"/>
    </source>
</evidence>
<dbReference type="Proteomes" id="UP000564704">
    <property type="component" value="Unassembled WGS sequence"/>
</dbReference>
<evidence type="ECO:0000256" key="7">
    <source>
        <dbReference type="ARBA" id="ARBA00031484"/>
    </source>
</evidence>
<evidence type="ECO:0000256" key="3">
    <source>
        <dbReference type="ARBA" id="ARBA00013194"/>
    </source>
</evidence>
<keyword evidence="5 8" id="KW-0697">Rotamase</keyword>
<accession>A0A844CK76</accession>
<evidence type="ECO:0000313" key="11">
    <source>
        <dbReference type="EMBL" id="MRU15731.1"/>
    </source>
</evidence>
<gene>
    <name evidence="11" type="ORF">FDP25_09860</name>
</gene>
<dbReference type="InterPro" id="IPR046357">
    <property type="entry name" value="PPIase_dom_sf"/>
</dbReference>
<dbReference type="SUPFAM" id="SSF54534">
    <property type="entry name" value="FKBP-like"/>
    <property type="match status" value="1"/>
</dbReference>
<feature type="chain" id="PRO_5033016579" description="Parvulin-like PPIase" evidence="9">
    <location>
        <begin position="26"/>
        <end position="285"/>
    </location>
</feature>
<dbReference type="EMBL" id="SZWE01000001">
    <property type="protein sequence ID" value="MRU15731.1"/>
    <property type="molecule type" value="Genomic_DNA"/>
</dbReference>